<keyword evidence="6" id="KW-0560">Oxidoreductase</keyword>
<organism evidence="7 8">
    <name type="scientific">Colletotrichum asianum</name>
    <dbReference type="NCBI Taxonomy" id="702518"/>
    <lineage>
        <taxon>Eukaryota</taxon>
        <taxon>Fungi</taxon>
        <taxon>Dikarya</taxon>
        <taxon>Ascomycota</taxon>
        <taxon>Pezizomycotina</taxon>
        <taxon>Sordariomycetes</taxon>
        <taxon>Hypocreomycetidae</taxon>
        <taxon>Glomerellales</taxon>
        <taxon>Glomerellaceae</taxon>
        <taxon>Colletotrichum</taxon>
        <taxon>Colletotrichum gloeosporioides species complex</taxon>
    </lineage>
</organism>
<evidence type="ECO:0000313" key="8">
    <source>
        <dbReference type="Proteomes" id="UP000434172"/>
    </source>
</evidence>
<keyword evidence="4" id="KW-0274">FAD</keyword>
<evidence type="ECO:0000256" key="2">
    <source>
        <dbReference type="ARBA" id="ARBA00010139"/>
    </source>
</evidence>
<keyword evidence="8" id="KW-1185">Reference proteome</keyword>
<dbReference type="Gene3D" id="3.50.50.60">
    <property type="entry name" value="FAD/NAD(P)-binding domain"/>
    <property type="match status" value="3"/>
</dbReference>
<evidence type="ECO:0000256" key="3">
    <source>
        <dbReference type="ARBA" id="ARBA00022630"/>
    </source>
</evidence>
<gene>
    <name evidence="7" type="ORF">GQ607_000643</name>
</gene>
<name>A0A8H3WW01_9PEZI</name>
<keyword evidence="5" id="KW-0521">NADP</keyword>
<accession>A0A8H3WW01</accession>
<dbReference type="InterPro" id="IPR050775">
    <property type="entry name" value="FAD-binding_Monooxygenases"/>
</dbReference>
<dbReference type="AlphaFoldDB" id="A0A8H3WW01"/>
<keyword evidence="7" id="KW-0503">Monooxygenase</keyword>
<evidence type="ECO:0000256" key="4">
    <source>
        <dbReference type="ARBA" id="ARBA00022827"/>
    </source>
</evidence>
<keyword evidence="3" id="KW-0285">Flavoprotein</keyword>
<dbReference type="Pfam" id="PF13450">
    <property type="entry name" value="NAD_binding_8"/>
    <property type="match status" value="1"/>
</dbReference>
<comment type="similarity">
    <text evidence="2">Belongs to the FAD-binding monooxygenase family.</text>
</comment>
<dbReference type="EMBL" id="WOWK01000001">
    <property type="protein sequence ID" value="KAF0332627.1"/>
    <property type="molecule type" value="Genomic_DNA"/>
</dbReference>
<evidence type="ECO:0000256" key="5">
    <source>
        <dbReference type="ARBA" id="ARBA00022857"/>
    </source>
</evidence>
<reference evidence="7 8" key="1">
    <citation type="submission" date="2019-12" db="EMBL/GenBank/DDBJ databases">
        <title>A genome sequence resource for the geographically widespread anthracnose pathogen Colletotrichum asianum.</title>
        <authorList>
            <person name="Meng Y."/>
        </authorList>
    </citation>
    <scope>NUCLEOTIDE SEQUENCE [LARGE SCALE GENOMIC DNA]</scope>
    <source>
        <strain evidence="7 8">ICMP 18580</strain>
    </source>
</reference>
<dbReference type="PANTHER" id="PTHR43098:SF2">
    <property type="entry name" value="FAD-BINDING MONOOXYGENASE AUSB-RELATED"/>
    <property type="match status" value="1"/>
</dbReference>
<dbReference type="PANTHER" id="PTHR43098">
    <property type="entry name" value="L-ORNITHINE N(5)-MONOOXYGENASE-RELATED"/>
    <property type="match status" value="1"/>
</dbReference>
<sequence length="639" mass="70775">MAVIDAIASKYEAEREKRFNAISAGQGGRLKFRSTALMNNLDQDPWADYDNLAKQTPPLRDGSEIRFLILGAGHNGILFAYHLIAAGFKASEIVIVDEAGGFGGTWYWNRYPGLTCDVEGYCYLPLLEETGFVPKHRYSKGEEIRQNVEGIAEKFGIQGMFCTKAKSADWDETQKRWNVKLSRNLGPNHQDLSGDFVVRIQFLMPAGGLFYSPSAPDAPGLEGFMKNREIFHTARWNYAYTGDSQSKPDLVNLQDKRVGIIGTGATAVQAVPELAKWAKQLYVFQRTPSYCGPREQVETTPESWAKVAGGPGWQSKRVRNLNKYLNDHPEAVPEDDLLKDGWSRARQFSGLIGSPRAKDITPAKVPEHLKRMMELDAGIATDLRKHVDHEVDDPEVAEKLKAWYPGWCKRPTFHQDYLKSFNRPNVMLVDTDGQGISGYTDGGILVGKGESAKEYEVDVLVLATGFATTTGVDGDPAQVLDMSIRGRDGRSLTDKWKADDFATFFGVATHDFPNLLFYTAKGATGSANTTYPLTIAAKTVAHIAKTAVEQASDANRLEVEVSKEAEQRYTESLKPYSPWYATVASCTPTYFTDYRDPAKPKNPENKKGPTVGWSLGTVAFEEAVDKWIDGGLEGFAVRG</sequence>
<dbReference type="SUPFAM" id="SSF51905">
    <property type="entry name" value="FAD/NAD(P)-binding domain"/>
    <property type="match status" value="3"/>
</dbReference>
<dbReference type="InterPro" id="IPR036188">
    <property type="entry name" value="FAD/NAD-bd_sf"/>
</dbReference>
<protein>
    <submittedName>
        <fullName evidence="7">Cyclohexanone -monooxygenase</fullName>
    </submittedName>
</protein>
<dbReference type="OrthoDB" id="66881at2759"/>
<dbReference type="Proteomes" id="UP000434172">
    <property type="component" value="Unassembled WGS sequence"/>
</dbReference>
<evidence type="ECO:0000256" key="6">
    <source>
        <dbReference type="ARBA" id="ARBA00023002"/>
    </source>
</evidence>
<comment type="cofactor">
    <cofactor evidence="1">
        <name>FAD</name>
        <dbReference type="ChEBI" id="CHEBI:57692"/>
    </cofactor>
</comment>
<comment type="caution">
    <text evidence="7">The sequence shown here is derived from an EMBL/GenBank/DDBJ whole genome shotgun (WGS) entry which is preliminary data.</text>
</comment>
<proteinExistence type="inferred from homology"/>
<dbReference type="GO" id="GO:0004497">
    <property type="term" value="F:monooxygenase activity"/>
    <property type="evidence" value="ECO:0007669"/>
    <property type="project" value="UniProtKB-KW"/>
</dbReference>
<evidence type="ECO:0000256" key="1">
    <source>
        <dbReference type="ARBA" id="ARBA00001974"/>
    </source>
</evidence>
<evidence type="ECO:0000313" key="7">
    <source>
        <dbReference type="EMBL" id="KAF0332627.1"/>
    </source>
</evidence>